<organism evidence="3 6">
    <name type="scientific">Puccinia coronata f. sp. avenae</name>
    <dbReference type="NCBI Taxonomy" id="200324"/>
    <lineage>
        <taxon>Eukaryota</taxon>
        <taxon>Fungi</taxon>
        <taxon>Dikarya</taxon>
        <taxon>Basidiomycota</taxon>
        <taxon>Pucciniomycotina</taxon>
        <taxon>Pucciniomycetes</taxon>
        <taxon>Pucciniales</taxon>
        <taxon>Pucciniaceae</taxon>
        <taxon>Puccinia</taxon>
    </lineage>
</organism>
<feature type="chain" id="PRO_5015083597" evidence="2">
    <location>
        <begin position="17"/>
        <end position="130"/>
    </location>
</feature>
<evidence type="ECO:0000313" key="7">
    <source>
        <dbReference type="Proteomes" id="UP000235392"/>
    </source>
</evidence>
<evidence type="ECO:0000313" key="4">
    <source>
        <dbReference type="EMBL" id="PLW40618.1"/>
    </source>
</evidence>
<accession>A0A2N5SSK2</accession>
<evidence type="ECO:0000256" key="1">
    <source>
        <dbReference type="SAM" id="MobiDB-lite"/>
    </source>
</evidence>
<reference evidence="6 7" key="1">
    <citation type="submission" date="2017-11" db="EMBL/GenBank/DDBJ databases">
        <title>De novo assembly and phasing of dikaryotic genomes from two isolates of Puccinia coronata f. sp. avenae, the causal agent of oat crown rust.</title>
        <authorList>
            <person name="Miller M.E."/>
            <person name="Zhang Y."/>
            <person name="Omidvar V."/>
            <person name="Sperschneider J."/>
            <person name="Schwessinger B."/>
            <person name="Raley C."/>
            <person name="Palmer J.M."/>
            <person name="Garnica D."/>
            <person name="Upadhyaya N."/>
            <person name="Rathjen J."/>
            <person name="Taylor J.M."/>
            <person name="Park R.F."/>
            <person name="Dodds P.N."/>
            <person name="Hirsch C.D."/>
            <person name="Kianian S.F."/>
            <person name="Figueroa M."/>
        </authorList>
    </citation>
    <scope>NUCLEOTIDE SEQUENCE [LARGE SCALE GENOMIC DNA]</scope>
    <source>
        <strain evidence="3">12NC29</strain>
        <strain evidence="5">12SD80</strain>
    </source>
</reference>
<evidence type="ECO:0000313" key="3">
    <source>
        <dbReference type="EMBL" id="PLW16215.1"/>
    </source>
</evidence>
<name>A0A2N5SSK2_9BASI</name>
<keyword evidence="6" id="KW-1185">Reference proteome</keyword>
<keyword evidence="2" id="KW-0732">Signal</keyword>
<dbReference type="EMBL" id="PGCJ01000179">
    <property type="protein sequence ID" value="PLW40618.1"/>
    <property type="molecule type" value="Genomic_DNA"/>
</dbReference>
<dbReference type="AlphaFoldDB" id="A0A2N5SSK2"/>
<protein>
    <submittedName>
        <fullName evidence="3">Uncharacterized protein</fullName>
    </submittedName>
</protein>
<evidence type="ECO:0000313" key="6">
    <source>
        <dbReference type="Proteomes" id="UP000235388"/>
    </source>
</evidence>
<gene>
    <name evidence="3" type="ORF">PCANC_12517</name>
    <name evidence="4" type="ORF">PCANC_13023</name>
    <name evidence="5" type="ORF">PCASD_02779</name>
</gene>
<evidence type="ECO:0000313" key="5">
    <source>
        <dbReference type="EMBL" id="PLW48866.1"/>
    </source>
</evidence>
<comment type="caution">
    <text evidence="3">The sequence shown here is derived from an EMBL/GenBank/DDBJ whole genome shotgun (WGS) entry which is preliminary data.</text>
</comment>
<evidence type="ECO:0000256" key="2">
    <source>
        <dbReference type="SAM" id="SignalP"/>
    </source>
</evidence>
<sequence>MIWALMLLIKPPSSEATRVQLHVPLCGPGGLFPAIRHVYRPKRANTCSQPAGEPSPEHPRAAAKSPKAHAPGRLTHITHPLASPVDAGMPGQPLYSRARHHRIHRFVAARPSWAALLLKASIRTDPPSPR</sequence>
<feature type="region of interest" description="Disordered" evidence="1">
    <location>
        <begin position="43"/>
        <end position="88"/>
    </location>
</feature>
<dbReference type="EMBL" id="PGCJ01000876">
    <property type="protein sequence ID" value="PLW16215.1"/>
    <property type="molecule type" value="Genomic_DNA"/>
</dbReference>
<dbReference type="Proteomes" id="UP000235388">
    <property type="component" value="Unassembled WGS sequence"/>
</dbReference>
<dbReference type="Proteomes" id="UP000235392">
    <property type="component" value="Unassembled WGS sequence"/>
</dbReference>
<feature type="signal peptide" evidence="2">
    <location>
        <begin position="1"/>
        <end position="16"/>
    </location>
</feature>
<dbReference type="EMBL" id="PGCI01000020">
    <property type="protein sequence ID" value="PLW48866.1"/>
    <property type="molecule type" value="Genomic_DNA"/>
</dbReference>
<proteinExistence type="predicted"/>